<evidence type="ECO:0000256" key="3">
    <source>
        <dbReference type="ARBA" id="ARBA00023002"/>
    </source>
</evidence>
<dbReference type="InterPro" id="IPR041514">
    <property type="entry name" value="PutA_N"/>
</dbReference>
<reference evidence="11 12" key="1">
    <citation type="submission" date="2022-03" db="EMBL/GenBank/DDBJ databases">
        <authorList>
            <person name="Koch H."/>
        </authorList>
    </citation>
    <scope>NUCLEOTIDE SEQUENCE [LARGE SCALE GENOMIC DNA]</scope>
    <source>
        <strain evidence="11 12">G1</strain>
    </source>
</reference>
<sequence length="980" mass="106797">MAENDLNRRIIERGSALFAAIADEKPALFNSATWTGRVMEWCLGNTGFKTSLLRFVDVFPVLTSHAQITDHIRQYFGDGQELPPVLARGARMAGMLGSVGGALLARAISANIREMARQFILAERPDELSDRLAALNRAGFAVALDVLGEATLSHAEAEQYLTTYLQLLELLSAEQSRWTTLPGLEEAPPVHLAVKPTAFFPLANPMDFEGSVSGILAPLRILAQQVVRAGAFLCIDMESHRFKGITLEVYRRLRAEFRDYPHIGIALQAYLRDSEDDLAGLLAWAEEQRTPIAVRLVKGAYWDYETVRAQQLGWPVPVRTVKADSDAAFERMAAVILKHHPICHLACASHNIRSIAAVLETARSLRVPESRYEFQMLYGMAEPVRRGIRAEAGRVRLYCPYGELVPGMGYLVRRLLENTANESFLRLTFKDQADVARLLHDPAEHAGQPASVMEAFAEEFRNEPAVDFTRSEVREAFPAAIATARSRSGQIVPLFINGRDVATTDRLASRNPNRPSEILGQVCQAGSAEVEQAVAAAAAAFPAWRAAPAAERAGCLRRVAALVREQIYEQAALQVLEIGKQWDQAHADVAEAIDFLEYYAAEMCRLAVPCAVGVVPGEENRLYREGRGVAVVIAPWNFPLAIACGMVSAALVTGNTVLFKPSGLTGVIGRRLVELFTAAGIPDGVLNFVPGRGSEIGDLLVDHPAVALIAFTGSLEVGQRIVRRAAPLHPGQRQFKRVIAELGGKNAVIIDDDADLDEAVPQVLASAFGFQGQKCSACSRVIVLEAIHDRFVERLVETARTWRLGPAESPAHAMGAVADEAAQRKILEYLAVGREEGRLLYESPVPEGEGYWVPLAIFGGIRPEHRLAREEIFGPVLAVLRAADFDQALAWANAVPFALTGGLFSRSPEHIARAGREFRVGNLYLNRAITGAMVGRQPFGGAGLSGLGTKAGGPEYLAHFMDQRVVTENTMRRGFAPAVS</sequence>
<dbReference type="CDD" id="cd07124">
    <property type="entry name" value="ALDH_PutA-P5CDH-RocA"/>
    <property type="match status" value="1"/>
</dbReference>
<dbReference type="Pfam" id="PF18083">
    <property type="entry name" value="PutA_N"/>
    <property type="match status" value="1"/>
</dbReference>
<dbReference type="Pfam" id="PF00171">
    <property type="entry name" value="Aldedh"/>
    <property type="match status" value="1"/>
</dbReference>
<dbReference type="Proteomes" id="UP001295463">
    <property type="component" value="Chromosome"/>
</dbReference>
<dbReference type="InterPro" id="IPR005932">
    <property type="entry name" value="RocA"/>
</dbReference>
<dbReference type="Gene3D" id="3.40.309.10">
    <property type="entry name" value="Aldehyde Dehydrogenase, Chain A, domain 2"/>
    <property type="match status" value="1"/>
</dbReference>
<keyword evidence="4" id="KW-0520">NAD</keyword>
<dbReference type="InterPro" id="IPR016163">
    <property type="entry name" value="Ald_DH_C"/>
</dbReference>
<dbReference type="InterPro" id="IPR002872">
    <property type="entry name" value="Proline_DH_dom"/>
</dbReference>
<evidence type="ECO:0000256" key="1">
    <source>
        <dbReference type="ARBA" id="ARBA00004786"/>
    </source>
</evidence>
<evidence type="ECO:0000259" key="9">
    <source>
        <dbReference type="Pfam" id="PF01619"/>
    </source>
</evidence>
<dbReference type="InterPro" id="IPR016161">
    <property type="entry name" value="Ald_DH/histidinol_DH"/>
</dbReference>
<protein>
    <recommendedName>
        <fullName evidence="2">L-glutamate gamma-semialdehyde dehydrogenase</fullName>
        <ecNumber evidence="2">1.2.1.88</ecNumber>
    </recommendedName>
</protein>
<name>A0ABN8HI91_9BACT</name>
<feature type="domain" description="Aldehyde dehydrogenase" evidence="8">
    <location>
        <begin position="505"/>
        <end position="966"/>
    </location>
</feature>
<dbReference type="PROSITE" id="PS00070">
    <property type="entry name" value="ALDEHYDE_DEHYDR_CYS"/>
    <property type="match status" value="1"/>
</dbReference>
<gene>
    <name evidence="11" type="ORF">GEAMG1_2705</name>
</gene>
<dbReference type="PIRSF" id="PIRSF000197">
    <property type="entry name" value="Bifunct_PutA"/>
    <property type="match status" value="1"/>
</dbReference>
<dbReference type="GO" id="GO:0004657">
    <property type="term" value="F:proline dehydrogenase activity"/>
    <property type="evidence" value="ECO:0007669"/>
    <property type="project" value="UniProtKB-EC"/>
</dbReference>
<dbReference type="EMBL" id="OW150024">
    <property type="protein sequence ID" value="CAH2032541.1"/>
    <property type="molecule type" value="Genomic_DNA"/>
</dbReference>
<organism evidence="11 12">
    <name type="scientific">Trichlorobacter ammonificans</name>
    <dbReference type="NCBI Taxonomy" id="2916410"/>
    <lineage>
        <taxon>Bacteria</taxon>
        <taxon>Pseudomonadati</taxon>
        <taxon>Thermodesulfobacteriota</taxon>
        <taxon>Desulfuromonadia</taxon>
        <taxon>Geobacterales</taxon>
        <taxon>Geobacteraceae</taxon>
        <taxon>Trichlorobacter</taxon>
    </lineage>
</organism>
<dbReference type="InterPro" id="IPR016162">
    <property type="entry name" value="Ald_DH_N"/>
</dbReference>
<dbReference type="InterPro" id="IPR015590">
    <property type="entry name" value="Aldehyde_DH_dom"/>
</dbReference>
<keyword evidence="3 7" id="KW-0560">Oxidoreductase</keyword>
<dbReference type="Gene3D" id="3.40.605.10">
    <property type="entry name" value="Aldehyde Dehydrogenase, Chain A, domain 1"/>
    <property type="match status" value="1"/>
</dbReference>
<dbReference type="Pfam" id="PF01619">
    <property type="entry name" value="Pro_dh"/>
    <property type="match status" value="1"/>
</dbReference>
<proteinExistence type="inferred from homology"/>
<dbReference type="SUPFAM" id="SSF53720">
    <property type="entry name" value="ALDH-like"/>
    <property type="match status" value="1"/>
</dbReference>
<dbReference type="InterPro" id="IPR016160">
    <property type="entry name" value="Ald_DH_CS_CYS"/>
</dbReference>
<dbReference type="Gene3D" id="3.20.20.220">
    <property type="match status" value="1"/>
</dbReference>
<keyword evidence="12" id="KW-1185">Reference proteome</keyword>
<evidence type="ECO:0000256" key="4">
    <source>
        <dbReference type="ARBA" id="ARBA00023027"/>
    </source>
</evidence>
<comment type="similarity">
    <text evidence="7">Belongs to the aldehyde dehydrogenase family.</text>
</comment>
<feature type="active site" evidence="6">
    <location>
        <position position="741"/>
    </location>
</feature>
<dbReference type="EC" id="1.2.1.88" evidence="2"/>
<evidence type="ECO:0000256" key="7">
    <source>
        <dbReference type="RuleBase" id="RU003345"/>
    </source>
</evidence>
<evidence type="ECO:0000256" key="5">
    <source>
        <dbReference type="ARBA" id="ARBA00048142"/>
    </source>
</evidence>
<evidence type="ECO:0000256" key="2">
    <source>
        <dbReference type="ARBA" id="ARBA00012884"/>
    </source>
</evidence>
<dbReference type="InterPro" id="IPR025703">
    <property type="entry name" value="Bifunct_PutA"/>
</dbReference>
<dbReference type="GO" id="GO:0003842">
    <property type="term" value="F:L-glutamate gamma-semialdehyde dehydrogenase activity"/>
    <property type="evidence" value="ECO:0007669"/>
    <property type="project" value="UniProtKB-EC"/>
</dbReference>
<dbReference type="InterPro" id="IPR029510">
    <property type="entry name" value="Ald_DH_CS_GLU"/>
</dbReference>
<evidence type="ECO:0000313" key="12">
    <source>
        <dbReference type="Proteomes" id="UP001295463"/>
    </source>
</evidence>
<evidence type="ECO:0000259" key="8">
    <source>
        <dbReference type="Pfam" id="PF00171"/>
    </source>
</evidence>
<dbReference type="InterPro" id="IPR029041">
    <property type="entry name" value="FAD-linked_oxidoreductase-like"/>
</dbReference>
<dbReference type="PANTHER" id="PTHR42862:SF1">
    <property type="entry name" value="DELTA-1-PYRROLINE-5-CARBOXYLATE DEHYDROGENASE 2, ISOFORM A-RELATED"/>
    <property type="match status" value="1"/>
</dbReference>
<evidence type="ECO:0000259" key="10">
    <source>
        <dbReference type="Pfam" id="PF18083"/>
    </source>
</evidence>
<dbReference type="PANTHER" id="PTHR42862">
    <property type="entry name" value="DELTA-1-PYRROLINE-5-CARBOXYLATE DEHYDROGENASE 1, ISOFORM A-RELATED"/>
    <property type="match status" value="1"/>
</dbReference>
<dbReference type="PROSITE" id="PS00687">
    <property type="entry name" value="ALDEHYDE_DEHYDR_GLU"/>
    <property type="match status" value="1"/>
</dbReference>
<feature type="domain" description="Proline dehydrogenase" evidence="9">
    <location>
        <begin position="130"/>
        <end position="426"/>
    </location>
</feature>
<evidence type="ECO:0000313" key="11">
    <source>
        <dbReference type="EMBL" id="CAH2032541.1"/>
    </source>
</evidence>
<accession>A0ABN8HI91</accession>
<evidence type="ECO:0000256" key="6">
    <source>
        <dbReference type="PROSITE-ProRule" id="PRU10007"/>
    </source>
</evidence>
<dbReference type="SUPFAM" id="SSF51730">
    <property type="entry name" value="FAD-linked oxidoreductase"/>
    <property type="match status" value="1"/>
</dbReference>
<feature type="domain" description="Proline utilization A N-terminal" evidence="10">
    <location>
        <begin position="8"/>
        <end position="119"/>
    </location>
</feature>
<comment type="pathway">
    <text evidence="1">Amino-acid degradation; L-proline degradation into L-glutamate; L-glutamate from L-proline: step 2/2.</text>
</comment>
<comment type="catalytic activity">
    <reaction evidence="5">
        <text>L-glutamate 5-semialdehyde + NAD(+) + H2O = L-glutamate + NADH + 2 H(+)</text>
        <dbReference type="Rhea" id="RHEA:30235"/>
        <dbReference type="ChEBI" id="CHEBI:15377"/>
        <dbReference type="ChEBI" id="CHEBI:15378"/>
        <dbReference type="ChEBI" id="CHEBI:29985"/>
        <dbReference type="ChEBI" id="CHEBI:57540"/>
        <dbReference type="ChEBI" id="CHEBI:57945"/>
        <dbReference type="ChEBI" id="CHEBI:58066"/>
        <dbReference type="EC" id="1.2.1.88"/>
    </reaction>
</comment>
<dbReference type="InterPro" id="IPR050485">
    <property type="entry name" value="Proline_metab_enzyme"/>
</dbReference>
<dbReference type="RefSeq" id="WP_305733284.1">
    <property type="nucleotide sequence ID" value="NZ_OW150024.1"/>
</dbReference>